<comment type="caution">
    <text evidence="3">The sequence shown here is derived from an EMBL/GenBank/DDBJ whole genome shotgun (WGS) entry which is preliminary data.</text>
</comment>
<keyword evidence="4" id="KW-1185">Reference proteome</keyword>
<evidence type="ECO:0000256" key="2">
    <source>
        <dbReference type="SAM" id="Phobius"/>
    </source>
</evidence>
<dbReference type="EMBL" id="SRLO01000777">
    <property type="protein sequence ID" value="TNN46718.1"/>
    <property type="molecule type" value="Genomic_DNA"/>
</dbReference>
<sequence>MGVSAHRRPRGHGVVILQLGCGAVHRHALKGPIYVFFEDSHASLFVLQQDEPALGKPSRPHTDEREIGLLPTGPPGLPSGLHGRAPRYRSGPFSRGPSYHKITIVINGRFFFMFLHFILFLQQVMWGLLQRKKQHVLAHWEIRPDSNPIYSSEKQWRKCDPSGDYYPVAPLPLEDGN</sequence>
<name>A0A4Z2FZG9_9TELE</name>
<gene>
    <name evidence="3" type="ORF">EYF80_043077</name>
</gene>
<keyword evidence="2" id="KW-0812">Transmembrane</keyword>
<protein>
    <submittedName>
        <fullName evidence="3">Uncharacterized protein</fullName>
    </submittedName>
</protein>
<reference evidence="3 4" key="1">
    <citation type="submission" date="2019-03" db="EMBL/GenBank/DDBJ databases">
        <title>First draft genome of Liparis tanakae, snailfish: a comprehensive survey of snailfish specific genes.</title>
        <authorList>
            <person name="Kim W."/>
            <person name="Song I."/>
            <person name="Jeong J.-H."/>
            <person name="Kim D."/>
            <person name="Kim S."/>
            <person name="Ryu S."/>
            <person name="Song J.Y."/>
            <person name="Lee S.K."/>
        </authorList>
    </citation>
    <scope>NUCLEOTIDE SEQUENCE [LARGE SCALE GENOMIC DNA]</scope>
    <source>
        <tissue evidence="3">Muscle</tissue>
    </source>
</reference>
<dbReference type="AlphaFoldDB" id="A0A4Z2FZG9"/>
<feature type="region of interest" description="Disordered" evidence="1">
    <location>
        <begin position="153"/>
        <end position="177"/>
    </location>
</feature>
<accession>A0A4Z2FZG9</accession>
<evidence type="ECO:0000256" key="1">
    <source>
        <dbReference type="SAM" id="MobiDB-lite"/>
    </source>
</evidence>
<keyword evidence="2" id="KW-1133">Transmembrane helix</keyword>
<organism evidence="3 4">
    <name type="scientific">Liparis tanakae</name>
    <name type="common">Tanaka's snailfish</name>
    <dbReference type="NCBI Taxonomy" id="230148"/>
    <lineage>
        <taxon>Eukaryota</taxon>
        <taxon>Metazoa</taxon>
        <taxon>Chordata</taxon>
        <taxon>Craniata</taxon>
        <taxon>Vertebrata</taxon>
        <taxon>Euteleostomi</taxon>
        <taxon>Actinopterygii</taxon>
        <taxon>Neopterygii</taxon>
        <taxon>Teleostei</taxon>
        <taxon>Neoteleostei</taxon>
        <taxon>Acanthomorphata</taxon>
        <taxon>Eupercaria</taxon>
        <taxon>Perciformes</taxon>
        <taxon>Cottioidei</taxon>
        <taxon>Cottales</taxon>
        <taxon>Liparidae</taxon>
        <taxon>Liparis</taxon>
    </lineage>
</organism>
<feature type="transmembrane region" description="Helical" evidence="2">
    <location>
        <begin position="110"/>
        <end position="129"/>
    </location>
</feature>
<evidence type="ECO:0000313" key="3">
    <source>
        <dbReference type="EMBL" id="TNN46718.1"/>
    </source>
</evidence>
<proteinExistence type="predicted"/>
<feature type="region of interest" description="Disordered" evidence="1">
    <location>
        <begin position="53"/>
        <end position="76"/>
    </location>
</feature>
<dbReference type="Proteomes" id="UP000314294">
    <property type="component" value="Unassembled WGS sequence"/>
</dbReference>
<evidence type="ECO:0000313" key="4">
    <source>
        <dbReference type="Proteomes" id="UP000314294"/>
    </source>
</evidence>
<keyword evidence="2" id="KW-0472">Membrane</keyword>